<comment type="cofactor">
    <cofactor evidence="3">
        <name>Co(2+)</name>
        <dbReference type="ChEBI" id="CHEBI:48828"/>
    </cofactor>
</comment>
<dbReference type="Proteomes" id="UP000075609">
    <property type="component" value="Unassembled WGS sequence"/>
</dbReference>
<dbReference type="SUPFAM" id="SSF109604">
    <property type="entry name" value="HD-domain/PDEase-like"/>
    <property type="match status" value="1"/>
</dbReference>
<evidence type="ECO:0000256" key="4">
    <source>
        <dbReference type="ARBA" id="ARBA00011738"/>
    </source>
</evidence>
<dbReference type="InterPro" id="IPR039356">
    <property type="entry name" value="YfbR/HDDC2"/>
</dbReference>
<evidence type="ECO:0000256" key="7">
    <source>
        <dbReference type="ARBA" id="ARBA00022801"/>
    </source>
</evidence>
<comment type="catalytic activity">
    <reaction evidence="1">
        <text>a 2'-deoxyribonucleoside 5'-phosphate + H2O = a 2'-deoxyribonucleoside + phosphate</text>
        <dbReference type="Rhea" id="RHEA:36167"/>
        <dbReference type="ChEBI" id="CHEBI:15377"/>
        <dbReference type="ChEBI" id="CHEBI:18274"/>
        <dbReference type="ChEBI" id="CHEBI:43474"/>
        <dbReference type="ChEBI" id="CHEBI:65317"/>
        <dbReference type="EC" id="3.1.3.89"/>
    </reaction>
</comment>
<evidence type="ECO:0000313" key="9">
    <source>
        <dbReference type="EMBL" id="KYN90214.1"/>
    </source>
</evidence>
<dbReference type="SMART" id="SM00471">
    <property type="entry name" value="HDc"/>
    <property type="match status" value="1"/>
</dbReference>
<protein>
    <recommendedName>
        <fullName evidence="5">5'-deoxynucleotidase</fullName>
        <ecNumber evidence="5">3.1.3.89</ecNumber>
    </recommendedName>
</protein>
<dbReference type="PANTHER" id="PTHR11845:SF13">
    <property type="entry name" value="5'-DEOXYNUCLEOTIDASE HDDC2"/>
    <property type="match status" value="1"/>
</dbReference>
<evidence type="ECO:0000256" key="2">
    <source>
        <dbReference type="ARBA" id="ARBA00001936"/>
    </source>
</evidence>
<evidence type="ECO:0000256" key="5">
    <source>
        <dbReference type="ARBA" id="ARBA00012964"/>
    </source>
</evidence>
<dbReference type="InterPro" id="IPR003607">
    <property type="entry name" value="HD/PDEase_dom"/>
</dbReference>
<keyword evidence="7" id="KW-0378">Hydrolase</keyword>
<proteinExistence type="predicted"/>
<dbReference type="EC" id="3.1.3.89" evidence="5"/>
<sequence length="195" mass="22360">MQRMEKQLALLMELDKLKSVLRRTRVKSADKRLENSAEHSWHVALMALLFAEYANEPVDISRVVKMLLLHDVVEIDAGDTFVYDAAASEQQAEKELAAAQRLFGMLPDDQRDELSALWHEFEEAQSAEAKFAKALDRLIPMLLNFHNQGQSWREHGVTRKQALTINRKIELGSHALWEKAQEIIEQATQNGWLKA</sequence>
<organism evidence="9 10">
    <name type="scientific">Vibrio cidicii</name>
    <dbReference type="NCBI Taxonomy" id="1763883"/>
    <lineage>
        <taxon>Bacteria</taxon>
        <taxon>Pseudomonadati</taxon>
        <taxon>Pseudomonadota</taxon>
        <taxon>Gammaproteobacteria</taxon>
        <taxon>Vibrionales</taxon>
        <taxon>Vibrionaceae</taxon>
        <taxon>Vibrio</taxon>
    </lineage>
</organism>
<comment type="cofactor">
    <cofactor evidence="2">
        <name>Mn(2+)</name>
        <dbReference type="ChEBI" id="CHEBI:29035"/>
    </cofactor>
</comment>
<comment type="subunit">
    <text evidence="4">Homodimer.</text>
</comment>
<dbReference type="InterPro" id="IPR006674">
    <property type="entry name" value="HD_domain"/>
</dbReference>
<accession>A0ABR5W5S4</accession>
<dbReference type="Pfam" id="PF13023">
    <property type="entry name" value="HD_3"/>
    <property type="match status" value="1"/>
</dbReference>
<dbReference type="PANTHER" id="PTHR11845">
    <property type="entry name" value="5'-DEOXYNUCLEOTIDASE HDDC2"/>
    <property type="match status" value="1"/>
</dbReference>
<evidence type="ECO:0000259" key="8">
    <source>
        <dbReference type="SMART" id="SM00471"/>
    </source>
</evidence>
<keyword evidence="10" id="KW-1185">Reference proteome</keyword>
<keyword evidence="6" id="KW-0479">Metal-binding</keyword>
<dbReference type="Gene3D" id="1.10.3210.10">
    <property type="entry name" value="Hypothetical protein af1432"/>
    <property type="match status" value="1"/>
</dbReference>
<dbReference type="EMBL" id="LOBP01000079">
    <property type="protein sequence ID" value="KYN90214.1"/>
    <property type="molecule type" value="Genomic_DNA"/>
</dbReference>
<gene>
    <name evidence="9" type="ORF">ATY35_11045</name>
</gene>
<reference evidence="9 10" key="1">
    <citation type="submission" date="2015-12" db="EMBL/GenBank/DDBJ databases">
        <authorList>
            <person name="Tarr C.L."/>
            <person name="Gladney L.M."/>
        </authorList>
    </citation>
    <scope>NUCLEOTIDE SEQUENCE [LARGE SCALE GENOMIC DNA]</scope>
    <source>
        <strain evidence="9 10">1048-83</strain>
    </source>
</reference>
<evidence type="ECO:0000256" key="1">
    <source>
        <dbReference type="ARBA" id="ARBA00001638"/>
    </source>
</evidence>
<evidence type="ECO:0000256" key="3">
    <source>
        <dbReference type="ARBA" id="ARBA00001941"/>
    </source>
</evidence>
<evidence type="ECO:0000313" key="10">
    <source>
        <dbReference type="Proteomes" id="UP000075609"/>
    </source>
</evidence>
<comment type="caution">
    <text evidence="9">The sequence shown here is derived from an EMBL/GenBank/DDBJ whole genome shotgun (WGS) entry which is preliminary data.</text>
</comment>
<dbReference type="RefSeq" id="WP_061899350.1">
    <property type="nucleotide sequence ID" value="NZ_CAXYEW010000017.1"/>
</dbReference>
<name>A0ABR5W5S4_9VIBR</name>
<evidence type="ECO:0000256" key="6">
    <source>
        <dbReference type="ARBA" id="ARBA00022723"/>
    </source>
</evidence>
<feature type="domain" description="HD/PDEase" evidence="8">
    <location>
        <begin position="32"/>
        <end position="150"/>
    </location>
</feature>